<dbReference type="EMBL" id="CP069534">
    <property type="protein sequence ID" value="QRP71899.1"/>
    <property type="molecule type" value="Genomic_DNA"/>
</dbReference>
<dbReference type="Proteomes" id="UP000617681">
    <property type="component" value="Chromosome"/>
</dbReference>
<evidence type="ECO:0000256" key="1">
    <source>
        <dbReference type="ARBA" id="ARBA00007362"/>
    </source>
</evidence>
<feature type="transmembrane region" description="Helical" evidence="2">
    <location>
        <begin position="50"/>
        <end position="70"/>
    </location>
</feature>
<reference evidence="4" key="1">
    <citation type="submission" date="2021-02" db="EMBL/GenBank/DDBJ databases">
        <title>FDA dAtabase for Regulatory Grade micrObial Sequences (FDA-ARGOS): Supporting development and validation of Infectious Disease Dx tests.</title>
        <authorList>
            <person name="Sproer C."/>
            <person name="Gronow S."/>
            <person name="Severitt S."/>
            <person name="Schroder I."/>
            <person name="Tallon L."/>
            <person name="Sadzewicz L."/>
            <person name="Zhao X."/>
            <person name="Boylan J."/>
            <person name="Ott S."/>
            <person name="Bowen H."/>
            <person name="Vavikolanu K."/>
            <person name="Mehta A."/>
            <person name="Aluvathingal J."/>
            <person name="Nadendla S."/>
            <person name="Lowell S."/>
            <person name="Myers T."/>
            <person name="Yan Y."/>
            <person name="Sichtig H."/>
        </authorList>
    </citation>
    <scope>NUCLEOTIDE SEQUENCE</scope>
    <source>
        <strain evidence="4">FDAARGOS_1191</strain>
    </source>
</reference>
<feature type="transmembrane region" description="Helical" evidence="2">
    <location>
        <begin position="189"/>
        <end position="209"/>
    </location>
</feature>
<name>A0AAX1LBW8_9CORY</name>
<dbReference type="AlphaFoldDB" id="A0AAX1LBW8"/>
<feature type="transmembrane region" description="Helical" evidence="2">
    <location>
        <begin position="221"/>
        <end position="239"/>
    </location>
</feature>
<proteinExistence type="inferred from homology"/>
<comment type="similarity">
    <text evidence="1">Belongs to the EamA transporter family.</text>
</comment>
<evidence type="ECO:0000256" key="2">
    <source>
        <dbReference type="SAM" id="Phobius"/>
    </source>
</evidence>
<protein>
    <submittedName>
        <fullName evidence="4">EamA family transporter</fullName>
    </submittedName>
</protein>
<feature type="transmembrane region" description="Helical" evidence="2">
    <location>
        <begin position="103"/>
        <end position="121"/>
    </location>
</feature>
<gene>
    <name evidence="4" type="ORF">I6J21_08365</name>
</gene>
<sequence length="267" mass="28094">MTLVGVSNYLGAALAVYLFDVQSPWIVAWLRVGAAGFILVAIFRPKKKHWLSWSALAYGLVTLGMNTAFYEAIDRIPLGMAVAIEFIGPIAVAAWGSRTVRDWLALIAAAVGVVVLSGTQWGTNTVGIIWIIVSGVLWGLYILASDTLAHGESTFQSMGVGLIYASAAMSPFVVGGWNTGTYSGVGELSLLIAMAFGLGLLSAVIPYGLDLVMLKMASPDYYAVLLSLLPVTAAVIGMIVLGQLLTAVEVFGILLIVVAGALRKQTA</sequence>
<feature type="transmembrane region" description="Helical" evidence="2">
    <location>
        <begin position="157"/>
        <end position="177"/>
    </location>
</feature>
<keyword evidence="2" id="KW-0472">Membrane</keyword>
<dbReference type="InterPro" id="IPR000620">
    <property type="entry name" value="EamA_dom"/>
</dbReference>
<feature type="transmembrane region" description="Helical" evidence="2">
    <location>
        <begin position="76"/>
        <end position="96"/>
    </location>
</feature>
<dbReference type="SUPFAM" id="SSF103481">
    <property type="entry name" value="Multidrug resistance efflux transporter EmrE"/>
    <property type="match status" value="2"/>
</dbReference>
<organism evidence="4 5">
    <name type="scientific">Corynebacterium glucuronolyticum</name>
    <dbReference type="NCBI Taxonomy" id="39791"/>
    <lineage>
        <taxon>Bacteria</taxon>
        <taxon>Bacillati</taxon>
        <taxon>Actinomycetota</taxon>
        <taxon>Actinomycetes</taxon>
        <taxon>Mycobacteriales</taxon>
        <taxon>Corynebacteriaceae</taxon>
        <taxon>Corynebacterium</taxon>
    </lineage>
</organism>
<keyword evidence="2" id="KW-0812">Transmembrane</keyword>
<keyword evidence="2" id="KW-1133">Transmembrane helix</keyword>
<feature type="transmembrane region" description="Helical" evidence="2">
    <location>
        <begin position="25"/>
        <end position="43"/>
    </location>
</feature>
<evidence type="ECO:0000259" key="3">
    <source>
        <dbReference type="Pfam" id="PF00892"/>
    </source>
</evidence>
<feature type="transmembrane region" description="Helical" evidence="2">
    <location>
        <begin position="245"/>
        <end position="262"/>
    </location>
</feature>
<feature type="domain" description="EamA" evidence="3">
    <location>
        <begin position="126"/>
        <end position="259"/>
    </location>
</feature>
<dbReference type="RefSeq" id="WP_005395535.1">
    <property type="nucleotide sequence ID" value="NZ_CP069534.1"/>
</dbReference>
<dbReference type="InterPro" id="IPR037185">
    <property type="entry name" value="EmrE-like"/>
</dbReference>
<feature type="transmembrane region" description="Helical" evidence="2">
    <location>
        <begin position="127"/>
        <end position="145"/>
    </location>
</feature>
<dbReference type="Pfam" id="PF00892">
    <property type="entry name" value="EamA"/>
    <property type="match status" value="1"/>
</dbReference>
<dbReference type="GO" id="GO:0016020">
    <property type="term" value="C:membrane"/>
    <property type="evidence" value="ECO:0007669"/>
    <property type="project" value="InterPro"/>
</dbReference>
<evidence type="ECO:0000313" key="5">
    <source>
        <dbReference type="Proteomes" id="UP000617681"/>
    </source>
</evidence>
<evidence type="ECO:0000313" key="4">
    <source>
        <dbReference type="EMBL" id="QRP71899.1"/>
    </source>
</evidence>
<accession>A0AAX1LBW8</accession>